<accession>A0A7X5N0Y8</accession>
<keyword evidence="1" id="KW-0175">Coiled coil</keyword>
<protein>
    <recommendedName>
        <fullName evidence="4">Peptidoglycan-binding protein</fullName>
    </recommendedName>
</protein>
<reference evidence="2 3" key="1">
    <citation type="submission" date="2019-11" db="EMBL/GenBank/DDBJ databases">
        <title>Genome-resolved metagenomics to study the prevalence of co-infection and intraspecific heterogeneity among plant pathogen metapopulations.</title>
        <authorList>
            <person name="Newberry E."/>
            <person name="Bhandari R."/>
            <person name="Kemble J."/>
            <person name="Sikora E."/>
            <person name="Potnis N."/>
        </authorList>
    </citation>
    <scope>NUCLEOTIDE SEQUENCE [LARGE SCALE GENOMIC DNA]</scope>
    <source>
        <strain evidence="2">Xp_Tom_Tuscaloosa_18b</strain>
    </source>
</reference>
<evidence type="ECO:0000256" key="1">
    <source>
        <dbReference type="SAM" id="Coils"/>
    </source>
</evidence>
<feature type="non-terminal residue" evidence="2">
    <location>
        <position position="1"/>
    </location>
</feature>
<feature type="coiled-coil region" evidence="1">
    <location>
        <begin position="198"/>
        <end position="246"/>
    </location>
</feature>
<name>A0A7X5N0Y8_XANPE</name>
<proteinExistence type="predicted"/>
<sequence length="267" mass="26881">GLVLGRFVISPAQAAADAAPPEAGLVTVPVAFGPLTNDVTIRAEVGYADPFEVQIDTTGLPGAAVVTGKVPAVGAELTALSVALEVAGRPVIVLPGDLPAYRSLRFGVSGPDVAQFKQAMRAVGLDAGDPANPVFDEQAANAVPSLYAAVGYPVPAADPEAVAAVRAAQAGVLSAEQTLGSARADLEKARRGADDVAKREADNAVASADRALQSAQAATPMDAVHVADLQDALALAQLRRRQLDAAPDTTAARASVDAANAALDAAR</sequence>
<dbReference type="AlphaFoldDB" id="A0A7X5N0Y8"/>
<organism evidence="2 3">
    <name type="scientific">Xanthomonas perforans</name>
    <dbReference type="NCBI Taxonomy" id="442694"/>
    <lineage>
        <taxon>Bacteria</taxon>
        <taxon>Pseudomonadati</taxon>
        <taxon>Pseudomonadota</taxon>
        <taxon>Gammaproteobacteria</taxon>
        <taxon>Lysobacterales</taxon>
        <taxon>Lysobacteraceae</taxon>
        <taxon>Xanthomonas</taxon>
    </lineage>
</organism>
<comment type="caution">
    <text evidence="2">The sequence shown here is derived from an EMBL/GenBank/DDBJ whole genome shotgun (WGS) entry which is preliminary data.</text>
</comment>
<evidence type="ECO:0000313" key="2">
    <source>
        <dbReference type="EMBL" id="NEL79411.1"/>
    </source>
</evidence>
<feature type="non-terminal residue" evidence="2">
    <location>
        <position position="267"/>
    </location>
</feature>
<evidence type="ECO:0008006" key="4">
    <source>
        <dbReference type="Google" id="ProtNLM"/>
    </source>
</evidence>
<evidence type="ECO:0000313" key="3">
    <source>
        <dbReference type="Proteomes" id="UP000471082"/>
    </source>
</evidence>
<dbReference type="Proteomes" id="UP000471082">
    <property type="component" value="Unassembled WGS sequence"/>
</dbReference>
<gene>
    <name evidence="2" type="ORF">G3W61_24660</name>
</gene>
<dbReference type="EMBL" id="JAAGYU010000612">
    <property type="protein sequence ID" value="NEL79411.1"/>
    <property type="molecule type" value="Genomic_DNA"/>
</dbReference>